<evidence type="ECO:0000256" key="2">
    <source>
        <dbReference type="PIRSR" id="PIRSR601310-3"/>
    </source>
</evidence>
<evidence type="ECO:0000259" key="4">
    <source>
        <dbReference type="PROSITE" id="PS51084"/>
    </source>
</evidence>
<dbReference type="EMBL" id="DVNI01000003">
    <property type="protein sequence ID" value="HIU63469.1"/>
    <property type="molecule type" value="Genomic_DNA"/>
</dbReference>
<dbReference type="InterPro" id="IPR036265">
    <property type="entry name" value="HIT-like_sf"/>
</dbReference>
<feature type="domain" description="HIT" evidence="4">
    <location>
        <begin position="5"/>
        <end position="111"/>
    </location>
</feature>
<dbReference type="InterPro" id="IPR001310">
    <property type="entry name" value="Histidine_triad_HIT"/>
</dbReference>
<reference evidence="5" key="1">
    <citation type="submission" date="2020-10" db="EMBL/GenBank/DDBJ databases">
        <authorList>
            <person name="Gilroy R."/>
        </authorList>
    </citation>
    <scope>NUCLEOTIDE SEQUENCE</scope>
    <source>
        <strain evidence="5">CHK160-1198</strain>
    </source>
</reference>
<accession>A0A9D1SK54</accession>
<dbReference type="Proteomes" id="UP000824099">
    <property type="component" value="Unassembled WGS sequence"/>
</dbReference>
<comment type="caution">
    <text evidence="5">The sequence shown here is derived from an EMBL/GenBank/DDBJ whole genome shotgun (WGS) entry which is preliminary data.</text>
</comment>
<dbReference type="InterPro" id="IPR011146">
    <property type="entry name" value="HIT-like"/>
</dbReference>
<dbReference type="GO" id="GO:0003824">
    <property type="term" value="F:catalytic activity"/>
    <property type="evidence" value="ECO:0007669"/>
    <property type="project" value="InterPro"/>
</dbReference>
<evidence type="ECO:0000313" key="5">
    <source>
        <dbReference type="EMBL" id="HIU63469.1"/>
    </source>
</evidence>
<protein>
    <submittedName>
        <fullName evidence="5">Histidine triad nucleotide-binding protein</fullName>
    </submittedName>
</protein>
<dbReference type="Gene3D" id="3.30.428.10">
    <property type="entry name" value="HIT-like"/>
    <property type="match status" value="1"/>
</dbReference>
<dbReference type="Pfam" id="PF01230">
    <property type="entry name" value="HIT"/>
    <property type="match status" value="1"/>
</dbReference>
<proteinExistence type="predicted"/>
<sequence>MENCVFCKIIKGEIPSKKVYEDDLMLVIHDNCPVAPCHVLILPKIHMANILTADRDFIAHVTDKLGELTKLLGVTEDGFRLVINTGKDGGQTVDHLHLHLLGGAPLGWPPC</sequence>
<reference evidence="5" key="2">
    <citation type="journal article" date="2021" name="PeerJ">
        <title>Extensive microbial diversity within the chicken gut microbiome revealed by metagenomics and culture.</title>
        <authorList>
            <person name="Gilroy R."/>
            <person name="Ravi A."/>
            <person name="Getino M."/>
            <person name="Pursley I."/>
            <person name="Horton D.L."/>
            <person name="Alikhan N.F."/>
            <person name="Baker D."/>
            <person name="Gharbi K."/>
            <person name="Hall N."/>
            <person name="Watson M."/>
            <person name="Adriaenssens E.M."/>
            <person name="Foster-Nyarko E."/>
            <person name="Jarju S."/>
            <person name="Secka A."/>
            <person name="Antonio M."/>
            <person name="Oren A."/>
            <person name="Chaudhuri R.R."/>
            <person name="La Ragione R."/>
            <person name="Hildebrand F."/>
            <person name="Pallen M.J."/>
        </authorList>
    </citation>
    <scope>NUCLEOTIDE SEQUENCE</scope>
    <source>
        <strain evidence="5">CHK160-1198</strain>
    </source>
</reference>
<evidence type="ECO:0000256" key="1">
    <source>
        <dbReference type="PIRSR" id="PIRSR601310-1"/>
    </source>
</evidence>
<organism evidence="5 6">
    <name type="scientific">Candidatus Avacidaminococcus intestinavium</name>
    <dbReference type="NCBI Taxonomy" id="2840684"/>
    <lineage>
        <taxon>Bacteria</taxon>
        <taxon>Bacillati</taxon>
        <taxon>Bacillota</taxon>
        <taxon>Negativicutes</taxon>
        <taxon>Acidaminococcales</taxon>
        <taxon>Acidaminococcaceae</taxon>
        <taxon>Acidaminococcaceae incertae sedis</taxon>
        <taxon>Candidatus Avacidaminococcus</taxon>
    </lineage>
</organism>
<dbReference type="PROSITE" id="PS00892">
    <property type="entry name" value="HIT_1"/>
    <property type="match status" value="1"/>
</dbReference>
<feature type="active site" description="Tele-AMP-histidine intermediate" evidence="1">
    <location>
        <position position="97"/>
    </location>
</feature>
<gene>
    <name evidence="5" type="ORF">IAB06_00295</name>
</gene>
<dbReference type="PROSITE" id="PS51084">
    <property type="entry name" value="HIT_2"/>
    <property type="match status" value="1"/>
</dbReference>
<feature type="short sequence motif" description="Histidine triad motif" evidence="2 3">
    <location>
        <begin position="95"/>
        <end position="99"/>
    </location>
</feature>
<dbReference type="PRINTS" id="PR00332">
    <property type="entry name" value="HISTRIAD"/>
</dbReference>
<evidence type="ECO:0000256" key="3">
    <source>
        <dbReference type="PROSITE-ProRule" id="PRU00464"/>
    </source>
</evidence>
<dbReference type="InterPro" id="IPR019808">
    <property type="entry name" value="Histidine_triad_CS"/>
</dbReference>
<name>A0A9D1SK54_9FIRM</name>
<dbReference type="CDD" id="cd01276">
    <property type="entry name" value="PKCI_related"/>
    <property type="match status" value="1"/>
</dbReference>
<dbReference type="PANTHER" id="PTHR23089">
    <property type="entry name" value="HISTIDINE TRIAD HIT PROTEIN"/>
    <property type="match status" value="1"/>
</dbReference>
<dbReference type="AlphaFoldDB" id="A0A9D1SK54"/>
<dbReference type="SUPFAM" id="SSF54197">
    <property type="entry name" value="HIT-like"/>
    <property type="match status" value="1"/>
</dbReference>
<evidence type="ECO:0000313" key="6">
    <source>
        <dbReference type="Proteomes" id="UP000824099"/>
    </source>
</evidence>